<dbReference type="SUPFAM" id="SSF51735">
    <property type="entry name" value="NAD(P)-binding Rossmann-fold domains"/>
    <property type="match status" value="1"/>
</dbReference>
<comment type="caution">
    <text evidence="9">The sequence shown here is derived from an EMBL/GenBank/DDBJ whole genome shotgun (WGS) entry which is preliminary data.</text>
</comment>
<evidence type="ECO:0000256" key="6">
    <source>
        <dbReference type="ARBA" id="ARBA00023239"/>
    </source>
</evidence>
<evidence type="ECO:0000256" key="3">
    <source>
        <dbReference type="ARBA" id="ARBA00008178"/>
    </source>
</evidence>
<comment type="similarity">
    <text evidence="3 7">Belongs to the NAD(P)-dependent epimerase/dehydratase family. dTDP-glucose dehydratase subfamily.</text>
</comment>
<dbReference type="CDD" id="cd05246">
    <property type="entry name" value="dTDP_GD_SDR_e"/>
    <property type="match status" value="1"/>
</dbReference>
<evidence type="ECO:0000313" key="10">
    <source>
        <dbReference type="Proteomes" id="UP001264156"/>
    </source>
</evidence>
<dbReference type="Proteomes" id="UP001264156">
    <property type="component" value="Unassembled WGS sequence"/>
</dbReference>
<dbReference type="Gene3D" id="3.90.25.10">
    <property type="entry name" value="UDP-galactose 4-epimerase, domain 1"/>
    <property type="match status" value="1"/>
</dbReference>
<dbReference type="InterPro" id="IPR005888">
    <property type="entry name" value="dTDP_Gluc_deHydtase"/>
</dbReference>
<dbReference type="GO" id="GO:0008460">
    <property type="term" value="F:dTDP-glucose 4,6-dehydratase activity"/>
    <property type="evidence" value="ECO:0007669"/>
    <property type="project" value="UniProtKB-EC"/>
</dbReference>
<evidence type="ECO:0000256" key="7">
    <source>
        <dbReference type="RuleBase" id="RU004473"/>
    </source>
</evidence>
<evidence type="ECO:0000259" key="8">
    <source>
        <dbReference type="Pfam" id="PF16363"/>
    </source>
</evidence>
<name>A0ABU2DDG9_ACHAE</name>
<accession>A0ABU2DDG9</accession>
<evidence type="ECO:0000256" key="2">
    <source>
        <dbReference type="ARBA" id="ARBA00001911"/>
    </source>
</evidence>
<dbReference type="EMBL" id="JAVKVN010000004">
    <property type="protein sequence ID" value="MDR7946037.1"/>
    <property type="molecule type" value="Genomic_DNA"/>
</dbReference>
<evidence type="ECO:0000313" key="9">
    <source>
        <dbReference type="EMBL" id="MDR7946037.1"/>
    </source>
</evidence>
<comment type="cofactor">
    <cofactor evidence="2 7">
        <name>NAD(+)</name>
        <dbReference type="ChEBI" id="CHEBI:57540"/>
    </cofactor>
</comment>
<keyword evidence="5" id="KW-0520">NAD</keyword>
<dbReference type="EC" id="4.2.1.46" evidence="4 7"/>
<organism evidence="9 10">
    <name type="scientific">Achromobacter aegrifaciens</name>
    <dbReference type="NCBI Taxonomy" id="1287736"/>
    <lineage>
        <taxon>Bacteria</taxon>
        <taxon>Pseudomonadati</taxon>
        <taxon>Pseudomonadota</taxon>
        <taxon>Betaproteobacteria</taxon>
        <taxon>Burkholderiales</taxon>
        <taxon>Alcaligenaceae</taxon>
        <taxon>Achromobacter</taxon>
    </lineage>
</organism>
<protein>
    <recommendedName>
        <fullName evidence="4 7">dTDP-glucose 4,6-dehydratase</fullName>
        <ecNumber evidence="4 7">4.2.1.46</ecNumber>
    </recommendedName>
</protein>
<dbReference type="NCBIfam" id="TIGR01181">
    <property type="entry name" value="dTDP_gluc_dehyt"/>
    <property type="match status" value="1"/>
</dbReference>
<dbReference type="InterPro" id="IPR016040">
    <property type="entry name" value="NAD(P)-bd_dom"/>
</dbReference>
<comment type="catalytic activity">
    <reaction evidence="1 7">
        <text>dTDP-alpha-D-glucose = dTDP-4-dehydro-6-deoxy-alpha-D-glucose + H2O</text>
        <dbReference type="Rhea" id="RHEA:17221"/>
        <dbReference type="ChEBI" id="CHEBI:15377"/>
        <dbReference type="ChEBI" id="CHEBI:57477"/>
        <dbReference type="ChEBI" id="CHEBI:57649"/>
        <dbReference type="EC" id="4.2.1.46"/>
    </reaction>
</comment>
<gene>
    <name evidence="9" type="primary">rfbB</name>
    <name evidence="9" type="ORF">RIU57_13035</name>
</gene>
<evidence type="ECO:0000256" key="5">
    <source>
        <dbReference type="ARBA" id="ARBA00023027"/>
    </source>
</evidence>
<keyword evidence="6 7" id="KW-0456">Lyase</keyword>
<keyword evidence="10" id="KW-1185">Reference proteome</keyword>
<reference evidence="10" key="1">
    <citation type="submission" date="2023-07" db="EMBL/GenBank/DDBJ databases">
        <title>Glyphosate-induced phosphonatase operons in soil bacteria of genus Achromobacter.</title>
        <authorList>
            <person name="Epiktetov D.O."/>
            <person name="Sviridov A.V."/>
            <person name="Tarlachkov S.V."/>
            <person name="Shushkova T.V."/>
            <person name="Toropygin I.Y."/>
            <person name="Leontievsky A."/>
        </authorList>
    </citation>
    <scope>NUCLEOTIDE SEQUENCE [LARGE SCALE GENOMIC DNA]</scope>
    <source>
        <strain evidence="10">Kg 16</strain>
    </source>
</reference>
<proteinExistence type="inferred from homology"/>
<dbReference type="InterPro" id="IPR036291">
    <property type="entry name" value="NAD(P)-bd_dom_sf"/>
</dbReference>
<evidence type="ECO:0000256" key="1">
    <source>
        <dbReference type="ARBA" id="ARBA00001539"/>
    </source>
</evidence>
<dbReference type="PANTHER" id="PTHR43000">
    <property type="entry name" value="DTDP-D-GLUCOSE 4,6-DEHYDRATASE-RELATED"/>
    <property type="match status" value="1"/>
</dbReference>
<sequence>MSIIVTGGAGFIGSNFVLDWFQESSEPVVTLDKLTYAGNPENLASLKDNVAHKLVQGDIGDFELVSRLLAEHTPRAVLNFAAESHVDRSIHGPGEFIQTNIVGTFHLLEAVRAYWNGLPDDERAAFRFLHVSTDEVYGSLQKDDPAFSETNRYEPNSPYSASKAASDHLVRAYHHTYGLPVLTTNCSNNYGPYHFPEKLIPLVIHNALAGKPLPIYGDGQQIRDWLYVKDHCSAIRRVLAAGQLGETYNVGGWNEKTNLEVVRTLCALLDELSPRADGQPYKNQITFVKDRPGHDQRYAIDASRLERELGWKPAETFETGIRKTVMWYLENQQWVAGITSGTYRDWISTQYAT</sequence>
<dbReference type="RefSeq" id="WP_192330338.1">
    <property type="nucleotide sequence ID" value="NZ_JAVKVN010000004.1"/>
</dbReference>
<feature type="domain" description="NAD(P)-binding" evidence="8">
    <location>
        <begin position="4"/>
        <end position="324"/>
    </location>
</feature>
<dbReference type="Gene3D" id="3.40.50.720">
    <property type="entry name" value="NAD(P)-binding Rossmann-like Domain"/>
    <property type="match status" value="1"/>
</dbReference>
<evidence type="ECO:0000256" key="4">
    <source>
        <dbReference type="ARBA" id="ARBA00011990"/>
    </source>
</evidence>
<dbReference type="Pfam" id="PF16363">
    <property type="entry name" value="GDP_Man_Dehyd"/>
    <property type="match status" value="1"/>
</dbReference>